<dbReference type="Gene3D" id="1.10.260.40">
    <property type="entry name" value="lambda repressor-like DNA-binding domains"/>
    <property type="match status" value="1"/>
</dbReference>
<organism evidence="3 4">
    <name type="scientific">Natronomicrosphaera hydrolytica</name>
    <dbReference type="NCBI Taxonomy" id="3242702"/>
    <lineage>
        <taxon>Bacteria</taxon>
        <taxon>Pseudomonadati</taxon>
        <taxon>Planctomycetota</taxon>
        <taxon>Phycisphaerae</taxon>
        <taxon>Phycisphaerales</taxon>
        <taxon>Phycisphaeraceae</taxon>
        <taxon>Natronomicrosphaera</taxon>
    </lineage>
</organism>
<keyword evidence="1" id="KW-0238">DNA-binding</keyword>
<evidence type="ECO:0000313" key="4">
    <source>
        <dbReference type="Proteomes" id="UP001575105"/>
    </source>
</evidence>
<dbReference type="EMBL" id="JBGUBD010000011">
    <property type="protein sequence ID" value="MFA9479726.1"/>
    <property type="molecule type" value="Genomic_DNA"/>
</dbReference>
<accession>A0ABV4UAE7</accession>
<reference evidence="3 4" key="1">
    <citation type="submission" date="2024-08" db="EMBL/GenBank/DDBJ databases">
        <title>Whole-genome sequencing of halo(alkali)philic microorganisms from hypersaline lakes.</title>
        <authorList>
            <person name="Sorokin D.Y."/>
            <person name="Merkel A.Y."/>
            <person name="Messina E."/>
            <person name="Yakimov M."/>
        </authorList>
    </citation>
    <scope>NUCLEOTIDE SEQUENCE [LARGE SCALE GENOMIC DNA]</scope>
    <source>
        <strain evidence="3 4">AB-hyl4</strain>
    </source>
</reference>
<evidence type="ECO:0000259" key="2">
    <source>
        <dbReference type="PROSITE" id="PS50943"/>
    </source>
</evidence>
<protein>
    <submittedName>
        <fullName evidence="3">Helix-turn-helix domain-containing protein</fullName>
    </submittedName>
</protein>
<dbReference type="InterPro" id="IPR001387">
    <property type="entry name" value="Cro/C1-type_HTH"/>
</dbReference>
<dbReference type="SUPFAM" id="SSF47413">
    <property type="entry name" value="lambda repressor-like DNA-binding domains"/>
    <property type="match status" value="1"/>
</dbReference>
<sequence>MTVNPSDLPNRVLAARQQCGMTQAELAEAAGLQQSVIAQIEGGRRKPSFDNLRRLALALHVSADHLLGLDEDSTSSPPAIAAIMRIIRDLPDDDLELLSAMAETMRKRTQKKRGSTRR</sequence>
<dbReference type="PROSITE" id="PS50943">
    <property type="entry name" value="HTH_CROC1"/>
    <property type="match status" value="1"/>
</dbReference>
<evidence type="ECO:0000256" key="1">
    <source>
        <dbReference type="ARBA" id="ARBA00023125"/>
    </source>
</evidence>
<dbReference type="PANTHER" id="PTHR46797:SF1">
    <property type="entry name" value="METHYLPHOSPHONATE SYNTHASE"/>
    <property type="match status" value="1"/>
</dbReference>
<dbReference type="CDD" id="cd00093">
    <property type="entry name" value="HTH_XRE"/>
    <property type="match status" value="1"/>
</dbReference>
<name>A0ABV4UAE7_9BACT</name>
<proteinExistence type="predicted"/>
<gene>
    <name evidence="3" type="ORF">ACERK3_15675</name>
</gene>
<dbReference type="InterPro" id="IPR050807">
    <property type="entry name" value="TransReg_Diox_bact_type"/>
</dbReference>
<feature type="domain" description="HTH cro/C1-type" evidence="2">
    <location>
        <begin position="12"/>
        <end position="66"/>
    </location>
</feature>
<dbReference type="RefSeq" id="WP_425346649.1">
    <property type="nucleotide sequence ID" value="NZ_JBGUBD010000011.1"/>
</dbReference>
<comment type="caution">
    <text evidence="3">The sequence shown here is derived from an EMBL/GenBank/DDBJ whole genome shotgun (WGS) entry which is preliminary data.</text>
</comment>
<keyword evidence="4" id="KW-1185">Reference proteome</keyword>
<evidence type="ECO:0000313" key="3">
    <source>
        <dbReference type="EMBL" id="MFA9479726.1"/>
    </source>
</evidence>
<dbReference type="PANTHER" id="PTHR46797">
    <property type="entry name" value="HTH-TYPE TRANSCRIPTIONAL REGULATOR"/>
    <property type="match status" value="1"/>
</dbReference>
<dbReference type="SMART" id="SM00530">
    <property type="entry name" value="HTH_XRE"/>
    <property type="match status" value="1"/>
</dbReference>
<dbReference type="Proteomes" id="UP001575105">
    <property type="component" value="Unassembled WGS sequence"/>
</dbReference>
<dbReference type="Pfam" id="PF01381">
    <property type="entry name" value="HTH_3"/>
    <property type="match status" value="1"/>
</dbReference>
<dbReference type="InterPro" id="IPR010982">
    <property type="entry name" value="Lambda_DNA-bd_dom_sf"/>
</dbReference>